<protein>
    <recommendedName>
        <fullName evidence="2">GlcNAc-PI de-N-acetylase</fullName>
    </recommendedName>
</protein>
<dbReference type="InterPro" id="IPR003737">
    <property type="entry name" value="GlcNAc_PI_deacetylase-related"/>
</dbReference>
<dbReference type="AlphaFoldDB" id="X1FWG6"/>
<organism evidence="1">
    <name type="scientific">marine sediment metagenome</name>
    <dbReference type="NCBI Taxonomy" id="412755"/>
    <lineage>
        <taxon>unclassified sequences</taxon>
        <taxon>metagenomes</taxon>
        <taxon>ecological metagenomes</taxon>
    </lineage>
</organism>
<dbReference type="Pfam" id="PF02585">
    <property type="entry name" value="PIG-L"/>
    <property type="match status" value="1"/>
</dbReference>
<proteinExistence type="predicted"/>
<evidence type="ECO:0000313" key="1">
    <source>
        <dbReference type="EMBL" id="GAH49951.1"/>
    </source>
</evidence>
<dbReference type="PANTHER" id="PTHR12993">
    <property type="entry name" value="N-ACETYLGLUCOSAMINYL-PHOSPHATIDYLINOSITOL DE-N-ACETYLASE-RELATED"/>
    <property type="match status" value="1"/>
</dbReference>
<dbReference type="PANTHER" id="PTHR12993:SF11">
    <property type="entry name" value="N-ACETYLGLUCOSAMINYL-PHOSPHATIDYLINOSITOL DE-N-ACETYLASE"/>
    <property type="match status" value="1"/>
</dbReference>
<accession>X1FWG6</accession>
<evidence type="ECO:0008006" key="2">
    <source>
        <dbReference type="Google" id="ProtNLM"/>
    </source>
</evidence>
<gene>
    <name evidence="1" type="ORF">S03H2_27527</name>
</gene>
<reference evidence="1" key="1">
    <citation type="journal article" date="2014" name="Front. Microbiol.">
        <title>High frequency of phylogenetically diverse reductive dehalogenase-homologous genes in deep subseafloor sedimentary metagenomes.</title>
        <authorList>
            <person name="Kawai M."/>
            <person name="Futagami T."/>
            <person name="Toyoda A."/>
            <person name="Takaki Y."/>
            <person name="Nishi S."/>
            <person name="Hori S."/>
            <person name="Arai W."/>
            <person name="Tsubouchi T."/>
            <person name="Morono Y."/>
            <person name="Uchiyama I."/>
            <person name="Ito T."/>
            <person name="Fujiyama A."/>
            <person name="Inagaki F."/>
            <person name="Takami H."/>
        </authorList>
    </citation>
    <scope>NUCLEOTIDE SEQUENCE</scope>
    <source>
        <strain evidence="1">Expedition CK06-06</strain>
    </source>
</reference>
<dbReference type="Gene3D" id="3.40.50.10320">
    <property type="entry name" value="LmbE-like"/>
    <property type="match status" value="1"/>
</dbReference>
<sequence length="217" mass="24946">MIVLVIAPHPDDEVLGCGGTIRKYVKLGNDVYVCVVTEAYTPDWSKDYINNRRKEIEKCKQILGVKKYFFLNFPTVKIDTFPQKDLNAKISLVINEVNPDMLFIPHKGDLNMDHRLIFEASLVASRPINHKIKRILSYETVSETEWGQAIEPFIPNVYVDISETINLKKDAMKAYKSELKQYPHPRSLEIIEALAKKRGSEVGLNFAESFVMIREIM</sequence>
<dbReference type="EMBL" id="BARU01016567">
    <property type="protein sequence ID" value="GAH49951.1"/>
    <property type="molecule type" value="Genomic_DNA"/>
</dbReference>
<dbReference type="SUPFAM" id="SSF102588">
    <property type="entry name" value="LmbE-like"/>
    <property type="match status" value="1"/>
</dbReference>
<comment type="caution">
    <text evidence="1">The sequence shown here is derived from an EMBL/GenBank/DDBJ whole genome shotgun (WGS) entry which is preliminary data.</text>
</comment>
<dbReference type="GO" id="GO:0016811">
    <property type="term" value="F:hydrolase activity, acting on carbon-nitrogen (but not peptide) bonds, in linear amides"/>
    <property type="evidence" value="ECO:0007669"/>
    <property type="project" value="TreeGrafter"/>
</dbReference>
<dbReference type="InterPro" id="IPR024078">
    <property type="entry name" value="LmbE-like_dom_sf"/>
</dbReference>
<name>X1FWG6_9ZZZZ</name>